<evidence type="ECO:0000256" key="1">
    <source>
        <dbReference type="SAM" id="Phobius"/>
    </source>
</evidence>
<reference evidence="4" key="4">
    <citation type="submission" date="2024-02" db="EMBL/GenBank/DDBJ databases">
        <title>Comparative genomics of Cryptococcus and Kwoniella reveals pathogenesis evolution and contrasting modes of karyotype evolution via chromosome fusion or intercentromeric recombination.</title>
        <authorList>
            <person name="Coelho M.A."/>
            <person name="David-Palma M."/>
            <person name="Shea T."/>
            <person name="Bowers K."/>
            <person name="McGinley-Smith S."/>
            <person name="Mohammad A.W."/>
            <person name="Gnirke A."/>
            <person name="Yurkov A.M."/>
            <person name="Nowrousian M."/>
            <person name="Sun S."/>
            <person name="Cuomo C.A."/>
            <person name="Heitman J."/>
        </authorList>
    </citation>
    <scope>NUCLEOTIDE SEQUENCE</scope>
    <source>
        <strain evidence="4">CBS 10737</strain>
    </source>
</reference>
<accession>A0A1B9I3I0</accession>
<dbReference type="KEGG" id="kpin:30171771"/>
<keyword evidence="1" id="KW-1133">Transmembrane helix</keyword>
<feature type="transmembrane region" description="Helical" evidence="1">
    <location>
        <begin position="164"/>
        <end position="192"/>
    </location>
</feature>
<organism evidence="3">
    <name type="scientific">Kwoniella pini CBS 10737</name>
    <dbReference type="NCBI Taxonomy" id="1296096"/>
    <lineage>
        <taxon>Eukaryota</taxon>
        <taxon>Fungi</taxon>
        <taxon>Dikarya</taxon>
        <taxon>Basidiomycota</taxon>
        <taxon>Agaricomycotina</taxon>
        <taxon>Tremellomycetes</taxon>
        <taxon>Tremellales</taxon>
        <taxon>Cryptococcaceae</taxon>
        <taxon>Kwoniella</taxon>
    </lineage>
</organism>
<evidence type="ECO:0000256" key="2">
    <source>
        <dbReference type="SAM" id="SignalP"/>
    </source>
</evidence>
<feature type="transmembrane region" description="Helical" evidence="1">
    <location>
        <begin position="121"/>
        <end position="144"/>
    </location>
</feature>
<feature type="transmembrane region" description="Helical" evidence="1">
    <location>
        <begin position="204"/>
        <end position="223"/>
    </location>
</feature>
<evidence type="ECO:0000313" key="5">
    <source>
        <dbReference type="Proteomes" id="UP000094020"/>
    </source>
</evidence>
<feature type="signal peptide" evidence="2">
    <location>
        <begin position="1"/>
        <end position="21"/>
    </location>
</feature>
<evidence type="ECO:0008006" key="6">
    <source>
        <dbReference type="Google" id="ProtNLM"/>
    </source>
</evidence>
<gene>
    <name evidence="3" type="ORF">I206_03402</name>
    <name evidence="4" type="ORF">I206_105695</name>
</gene>
<reference evidence="4" key="2">
    <citation type="submission" date="2013-07" db="EMBL/GenBank/DDBJ databases">
        <authorList>
            <consortium name="The Broad Institute Genome Sequencing Platform"/>
            <person name="Cuomo C."/>
            <person name="Litvintseva A."/>
            <person name="Chen Y."/>
            <person name="Heitman J."/>
            <person name="Sun S."/>
            <person name="Springer D."/>
            <person name="Dromer F."/>
            <person name="Young S.K."/>
            <person name="Zeng Q."/>
            <person name="Gargeya S."/>
            <person name="Fitzgerald M."/>
            <person name="Abouelleil A."/>
            <person name="Alvarado L."/>
            <person name="Berlin A.M."/>
            <person name="Chapman S.B."/>
            <person name="Dewar J."/>
            <person name="Goldberg J."/>
            <person name="Griggs A."/>
            <person name="Gujja S."/>
            <person name="Hansen M."/>
            <person name="Howarth C."/>
            <person name="Imamovic A."/>
            <person name="Larimer J."/>
            <person name="McCowan C."/>
            <person name="Murphy C."/>
            <person name="Pearson M."/>
            <person name="Priest M."/>
            <person name="Roberts A."/>
            <person name="Saif S."/>
            <person name="Shea T."/>
            <person name="Sykes S."/>
            <person name="Wortman J."/>
            <person name="Nusbaum C."/>
            <person name="Birren B."/>
        </authorList>
    </citation>
    <scope>NUCLEOTIDE SEQUENCE</scope>
    <source>
        <strain evidence="4">CBS 10737</strain>
    </source>
</reference>
<dbReference type="AlphaFoldDB" id="A0A1B9I3I0"/>
<dbReference type="RefSeq" id="XP_019011304.1">
    <property type="nucleotide sequence ID" value="XM_019155150.1"/>
</dbReference>
<keyword evidence="1" id="KW-0472">Membrane</keyword>
<dbReference type="EMBL" id="KI894010">
    <property type="protein sequence ID" value="OCF50085.1"/>
    <property type="molecule type" value="Genomic_DNA"/>
</dbReference>
<reference evidence="3" key="3">
    <citation type="submission" date="2016-07" db="EMBL/GenBank/DDBJ databases">
        <title>Evolution of pathogenesis and genome organization in the Tremellales.</title>
        <authorList>
            <person name="Cuomo C."/>
            <person name="Litvintseva A."/>
            <person name="Heitman J."/>
            <person name="Chen Y."/>
            <person name="Sun S."/>
            <person name="Springer D."/>
            <person name="Dromer F."/>
            <person name="Young S."/>
            <person name="Zeng Q."/>
            <person name="Chapman S."/>
            <person name="Gujja S."/>
            <person name="Saif S."/>
            <person name="Birren B."/>
        </authorList>
    </citation>
    <scope>NUCLEOTIDE SEQUENCE</scope>
    <source>
        <strain evidence="3">CBS 10737</strain>
    </source>
</reference>
<dbReference type="EMBL" id="CP144525">
    <property type="protein sequence ID" value="WWC71737.1"/>
    <property type="molecule type" value="Genomic_DNA"/>
</dbReference>
<keyword evidence="5" id="KW-1185">Reference proteome</keyword>
<proteinExistence type="predicted"/>
<evidence type="ECO:0000313" key="3">
    <source>
        <dbReference type="EMBL" id="OCF50085.1"/>
    </source>
</evidence>
<keyword evidence="2" id="KW-0732">Signal</keyword>
<name>A0A1B9I3I0_9TREE</name>
<dbReference type="Proteomes" id="UP000094020">
    <property type="component" value="Chromosome 7"/>
</dbReference>
<keyword evidence="1" id="KW-0812">Transmembrane</keyword>
<protein>
    <recommendedName>
        <fullName evidence="6">TRP C-terminal domain-containing protein</fullName>
    </recommendedName>
</protein>
<reference evidence="3" key="1">
    <citation type="submission" date="2013-07" db="EMBL/GenBank/DDBJ databases">
        <title>The Genome Sequence of Cryptococcus pinus CBS10737.</title>
        <authorList>
            <consortium name="The Broad Institute Genome Sequencing Platform"/>
            <person name="Cuomo C."/>
            <person name="Litvintseva A."/>
            <person name="Chen Y."/>
            <person name="Heitman J."/>
            <person name="Sun S."/>
            <person name="Springer D."/>
            <person name="Dromer F."/>
            <person name="Young S.K."/>
            <person name="Zeng Q."/>
            <person name="Gargeya S."/>
            <person name="Fitzgerald M."/>
            <person name="Abouelleil A."/>
            <person name="Alvarado L."/>
            <person name="Berlin A.M."/>
            <person name="Chapman S.B."/>
            <person name="Dewar J."/>
            <person name="Goldberg J."/>
            <person name="Griggs A."/>
            <person name="Gujja S."/>
            <person name="Hansen M."/>
            <person name="Howarth C."/>
            <person name="Imamovic A."/>
            <person name="Larimer J."/>
            <person name="McCowan C."/>
            <person name="Murphy C."/>
            <person name="Pearson M."/>
            <person name="Priest M."/>
            <person name="Roberts A."/>
            <person name="Saif S."/>
            <person name="Shea T."/>
            <person name="Sykes S."/>
            <person name="Wortman J."/>
            <person name="Nusbaum C."/>
            <person name="Birren B."/>
        </authorList>
    </citation>
    <scope>NUCLEOTIDE SEQUENCE [LARGE SCALE GENOMIC DNA]</scope>
    <source>
        <strain evidence="3">CBS 10737</strain>
    </source>
</reference>
<sequence>MLSTLISILPYSLLFLWTSYGSTKGNFKELSNLIKYKSNLWFPNYLKEDNYGSAYDKEFIDFFFKEIWIDIKGKCYLRGINEFKCISKNNECKFEKMIKEIECTKDILGNWIFNLIPFLTIYLQTFYSILTYSIILCLCFNYLIKNKNKNKWLNKKELKFFRKFILLIMILKDFIGIFGLIICLISLLFPLLDSSINHIVNIKIGLGIILNIFTVFGSILLTVQFKNWSKILIEQQPFENGIILDEESISIVEKIPNYIVSSVSRNEKSTIVESKVENEKGDISKIH</sequence>
<feature type="chain" id="PRO_5008628307" description="TRP C-terminal domain-containing protein" evidence="2">
    <location>
        <begin position="22"/>
        <end position="287"/>
    </location>
</feature>
<evidence type="ECO:0000313" key="4">
    <source>
        <dbReference type="EMBL" id="WWC71737.1"/>
    </source>
</evidence>
<dbReference type="GeneID" id="30171771"/>